<dbReference type="InterPro" id="IPR015947">
    <property type="entry name" value="PUA-like_sf"/>
</dbReference>
<dbReference type="SMART" id="SM01022">
    <property type="entry name" value="ASCH"/>
    <property type="match status" value="1"/>
</dbReference>
<evidence type="ECO:0000313" key="3">
    <source>
        <dbReference type="Proteomes" id="UP000279029"/>
    </source>
</evidence>
<feature type="domain" description="ASCH" evidence="1">
    <location>
        <begin position="31"/>
        <end position="154"/>
    </location>
</feature>
<dbReference type="InterPro" id="IPR007374">
    <property type="entry name" value="ASCH_domain"/>
</dbReference>
<dbReference type="SUPFAM" id="SSF88697">
    <property type="entry name" value="PUA domain-like"/>
    <property type="match status" value="1"/>
</dbReference>
<dbReference type="CDD" id="cd06553">
    <property type="entry name" value="ASCH_Ef3133_like"/>
    <property type="match status" value="1"/>
</dbReference>
<dbReference type="AlphaFoldDB" id="A0A3P7NS71"/>
<dbReference type="RefSeq" id="WP_125135627.1">
    <property type="nucleotide sequence ID" value="NZ_LR130778.1"/>
</dbReference>
<evidence type="ECO:0000259" key="1">
    <source>
        <dbReference type="SMART" id="SM01022"/>
    </source>
</evidence>
<dbReference type="EMBL" id="LR130778">
    <property type="protein sequence ID" value="VDN46054.1"/>
    <property type="molecule type" value="Genomic_DNA"/>
</dbReference>
<dbReference type="OrthoDB" id="9807542at2"/>
<accession>A0A3P7NS71</accession>
<dbReference type="PANTHER" id="PTHR39203:SF1">
    <property type="entry name" value="CYTOPLASMIC PROTEIN"/>
    <property type="match status" value="1"/>
</dbReference>
<dbReference type="Gene3D" id="3.10.400.10">
    <property type="entry name" value="Sulfate adenylyltransferase"/>
    <property type="match status" value="1"/>
</dbReference>
<proteinExistence type="predicted"/>
<dbReference type="Pfam" id="PF04266">
    <property type="entry name" value="ASCH"/>
    <property type="match status" value="1"/>
</dbReference>
<sequence>MIDPSVEEMWQHYLDSIGDADNFSKKTYTSWFFCNDEDSASALAELVKKGIKRGTASLFCLYEIEQEALPTEGCYSIVTDFHGRAQCIIQTKKITVLPFNEVDDTLATIEGEGDGSLKYWQTTHRHFFTEELATFDMAFTEELLVVFEEFELVYQ</sequence>
<gene>
    <name evidence="2" type="ORF">PATL70BA_0211</name>
</gene>
<name>A0A3P7NS71_9FIRM</name>
<keyword evidence="3" id="KW-1185">Reference proteome</keyword>
<dbReference type="KEGG" id="cbar:PATL70BA_0211"/>
<dbReference type="InterPro" id="IPR009326">
    <property type="entry name" value="DUF984"/>
</dbReference>
<organism evidence="2 3">
    <name type="scientific">Petrocella atlantisensis</name>
    <dbReference type="NCBI Taxonomy" id="2173034"/>
    <lineage>
        <taxon>Bacteria</taxon>
        <taxon>Bacillati</taxon>
        <taxon>Bacillota</taxon>
        <taxon>Clostridia</taxon>
        <taxon>Lachnospirales</taxon>
        <taxon>Vallitaleaceae</taxon>
        <taxon>Petrocella</taxon>
    </lineage>
</organism>
<protein>
    <submittedName>
        <fullName evidence="2">RNA-binding protein</fullName>
    </submittedName>
</protein>
<reference evidence="2 3" key="1">
    <citation type="submission" date="2018-09" db="EMBL/GenBank/DDBJ databases">
        <authorList>
            <person name="Postec A."/>
        </authorList>
    </citation>
    <scope>NUCLEOTIDE SEQUENCE [LARGE SCALE GENOMIC DNA]</scope>
    <source>
        <strain evidence="2">70B-A</strain>
    </source>
</reference>
<dbReference type="PANTHER" id="PTHR39203">
    <property type="entry name" value="CYTOPLASMIC PROTEIN-RELATED"/>
    <property type="match status" value="1"/>
</dbReference>
<dbReference type="PIRSF" id="PIRSF021320">
    <property type="entry name" value="DUF984"/>
    <property type="match status" value="1"/>
</dbReference>
<dbReference type="Proteomes" id="UP000279029">
    <property type="component" value="Chromosome"/>
</dbReference>
<evidence type="ECO:0000313" key="2">
    <source>
        <dbReference type="EMBL" id="VDN46054.1"/>
    </source>
</evidence>